<organism evidence="4 5">
    <name type="scientific">Actinocorallia herbida</name>
    <dbReference type="NCBI Taxonomy" id="58109"/>
    <lineage>
        <taxon>Bacteria</taxon>
        <taxon>Bacillati</taxon>
        <taxon>Actinomycetota</taxon>
        <taxon>Actinomycetes</taxon>
        <taxon>Streptosporangiales</taxon>
        <taxon>Thermomonosporaceae</taxon>
        <taxon>Actinocorallia</taxon>
    </lineage>
</organism>
<feature type="domain" description="Asl1-like glycosyl hydrolase catalytic" evidence="3">
    <location>
        <begin position="140"/>
        <end position="366"/>
    </location>
</feature>
<dbReference type="GO" id="GO:0016787">
    <property type="term" value="F:hydrolase activity"/>
    <property type="evidence" value="ECO:0007669"/>
    <property type="project" value="UniProtKB-KW"/>
</dbReference>
<dbReference type="Proteomes" id="UP000272400">
    <property type="component" value="Unassembled WGS sequence"/>
</dbReference>
<keyword evidence="4" id="KW-0378">Hydrolase</keyword>
<dbReference type="Pfam" id="PF11790">
    <property type="entry name" value="Glyco_hydro_cc"/>
    <property type="match status" value="1"/>
</dbReference>
<dbReference type="Gene3D" id="3.20.20.80">
    <property type="entry name" value="Glycosidases"/>
    <property type="match status" value="1"/>
</dbReference>
<sequence>MVRDWWESRRITLIRERVPAVTPSQRNRRAFEAVAVGLCAASLVGLAGYAYFDSDSPEAEVSAEAPPSVRAGQESSPAQQPKQAATQTAAPSAADTTVAPYSAMDVPEPVAKTAAATPAQSAETKAGKSCFKGVATWAVANSAKSMKKSTACWFYTWGADRAGVKAPKGVEFVPMIHRAATIGDVAKAKKAKSKYLLGFNEPDLGAQANMPVEQALDLWPRLVSTGKTLGSPAVATNGATAGGWLDRFMKGAKSRGMPVHFVTLHWYGADFRAQPAATQLRDYLRAVHKRYNKPIWLTEFALTDFTQGAPRYPSPKQQAAFLKAATKMLAKEKYIKRYAWFAMPTTQSQTGLFRPDGTATPAGTAFSTRPTYK</sequence>
<accession>A0A3N1CR20</accession>
<feature type="region of interest" description="Disordered" evidence="1">
    <location>
        <begin position="60"/>
        <end position="96"/>
    </location>
</feature>
<dbReference type="InterPro" id="IPR053183">
    <property type="entry name" value="ASL1"/>
</dbReference>
<dbReference type="EMBL" id="RJKE01000001">
    <property type="protein sequence ID" value="ROO83158.1"/>
    <property type="molecule type" value="Genomic_DNA"/>
</dbReference>
<evidence type="ECO:0000313" key="5">
    <source>
        <dbReference type="Proteomes" id="UP000272400"/>
    </source>
</evidence>
<gene>
    <name evidence="4" type="ORF">EDD29_0652</name>
</gene>
<protein>
    <submittedName>
        <fullName evidence="4">Putative glycosyl hydrolase</fullName>
    </submittedName>
</protein>
<feature type="region of interest" description="Disordered" evidence="1">
    <location>
        <begin position="352"/>
        <end position="373"/>
    </location>
</feature>
<dbReference type="SUPFAM" id="SSF51445">
    <property type="entry name" value="(Trans)glycosidases"/>
    <property type="match status" value="1"/>
</dbReference>
<reference evidence="4 5" key="1">
    <citation type="submission" date="2018-11" db="EMBL/GenBank/DDBJ databases">
        <title>Sequencing the genomes of 1000 actinobacteria strains.</title>
        <authorList>
            <person name="Klenk H.-P."/>
        </authorList>
    </citation>
    <scope>NUCLEOTIDE SEQUENCE [LARGE SCALE GENOMIC DNA]</scope>
    <source>
        <strain evidence="4 5">DSM 44254</strain>
    </source>
</reference>
<comment type="caution">
    <text evidence="4">The sequence shown here is derived from an EMBL/GenBank/DDBJ whole genome shotgun (WGS) entry which is preliminary data.</text>
</comment>
<dbReference type="InterPro" id="IPR017853">
    <property type="entry name" value="GH"/>
</dbReference>
<keyword evidence="2" id="KW-0812">Transmembrane</keyword>
<dbReference type="InterPro" id="IPR024655">
    <property type="entry name" value="Asl1_glyco_hydro_catalytic"/>
</dbReference>
<dbReference type="GO" id="GO:0071966">
    <property type="term" value="P:fungal-type cell wall polysaccharide metabolic process"/>
    <property type="evidence" value="ECO:0007669"/>
    <property type="project" value="TreeGrafter"/>
</dbReference>
<feature type="transmembrane region" description="Helical" evidence="2">
    <location>
        <begin position="33"/>
        <end position="52"/>
    </location>
</feature>
<evidence type="ECO:0000256" key="2">
    <source>
        <dbReference type="SAM" id="Phobius"/>
    </source>
</evidence>
<dbReference type="PANTHER" id="PTHR34154">
    <property type="entry name" value="ALKALI-SENSITIVE LINKAGE PROTEIN 1"/>
    <property type="match status" value="1"/>
</dbReference>
<dbReference type="AlphaFoldDB" id="A0A3N1CR20"/>
<name>A0A3N1CR20_9ACTN</name>
<dbReference type="PANTHER" id="PTHR34154:SF3">
    <property type="entry name" value="ALKALI-SENSITIVE LINKAGE PROTEIN 1"/>
    <property type="match status" value="1"/>
</dbReference>
<evidence type="ECO:0000259" key="3">
    <source>
        <dbReference type="Pfam" id="PF11790"/>
    </source>
</evidence>
<keyword evidence="2" id="KW-1133">Transmembrane helix</keyword>
<keyword evidence="5" id="KW-1185">Reference proteome</keyword>
<evidence type="ECO:0000256" key="1">
    <source>
        <dbReference type="SAM" id="MobiDB-lite"/>
    </source>
</evidence>
<keyword evidence="2" id="KW-0472">Membrane</keyword>
<feature type="compositionally biased region" description="Low complexity" evidence="1">
    <location>
        <begin position="75"/>
        <end position="96"/>
    </location>
</feature>
<evidence type="ECO:0000313" key="4">
    <source>
        <dbReference type="EMBL" id="ROO83158.1"/>
    </source>
</evidence>
<proteinExistence type="predicted"/>